<feature type="compositionally biased region" description="Polar residues" evidence="2">
    <location>
        <begin position="433"/>
        <end position="449"/>
    </location>
</feature>
<feature type="region of interest" description="Disordered" evidence="2">
    <location>
        <begin position="326"/>
        <end position="449"/>
    </location>
</feature>
<keyword evidence="1" id="KW-0175">Coiled coil</keyword>
<dbReference type="AlphaFoldDB" id="A0ABD3H576"/>
<gene>
    <name evidence="3" type="ORF">R1sor_009027</name>
</gene>
<sequence length="449" mass="50393">MIWMLTNLVKGYKASIMLMNLHMQIQAVTSSKMQIKTTTPITKVHTGRIMLPETSKKTREHADYDTRTSPSRRCLVNAEDVADLERRRDRIWWDVDHLETKKMRMEMEMEDLEDALARADSSLQAASRKHQQVEKELNNKVRRKEEVEREIAEKEQFWERGHLNIEDSDFATKPVDADQYNSLLIHARQVEAMLKTFREGYLDPHVEVNRSNHDSAQGECSSRPGLFDGLLAAVQEAMESPSEEENSLGSLLAAIEQEAERQNSPPRHSQEETDVEPTDPVHSSRLHDDVEGIDIFVDLVLDRGSQKVPVPVHTDMLQPERIPQTFSCADQQLPVDSKDPRPKRIPAEVSSQQNDPPATSNGNSPGNPQPPSVGIGCLPNEQTAEVITVDNVPVTSNTSPESLHGGPTAQEEGNENMRKEKRKAATAALVEPSSPSKRVATSRTAWAEK</sequence>
<evidence type="ECO:0000256" key="2">
    <source>
        <dbReference type="SAM" id="MobiDB-lite"/>
    </source>
</evidence>
<evidence type="ECO:0000313" key="3">
    <source>
        <dbReference type="EMBL" id="KAL3686453.1"/>
    </source>
</evidence>
<organism evidence="3 4">
    <name type="scientific">Riccia sorocarpa</name>
    <dbReference type="NCBI Taxonomy" id="122646"/>
    <lineage>
        <taxon>Eukaryota</taxon>
        <taxon>Viridiplantae</taxon>
        <taxon>Streptophyta</taxon>
        <taxon>Embryophyta</taxon>
        <taxon>Marchantiophyta</taxon>
        <taxon>Marchantiopsida</taxon>
        <taxon>Marchantiidae</taxon>
        <taxon>Marchantiales</taxon>
        <taxon>Ricciaceae</taxon>
        <taxon>Riccia</taxon>
    </lineage>
</organism>
<evidence type="ECO:0000256" key="1">
    <source>
        <dbReference type="SAM" id="Coils"/>
    </source>
</evidence>
<keyword evidence="4" id="KW-1185">Reference proteome</keyword>
<name>A0ABD3H576_9MARC</name>
<protein>
    <submittedName>
        <fullName evidence="3">Uncharacterized protein</fullName>
    </submittedName>
</protein>
<evidence type="ECO:0000313" key="4">
    <source>
        <dbReference type="Proteomes" id="UP001633002"/>
    </source>
</evidence>
<comment type="caution">
    <text evidence="3">The sequence shown here is derived from an EMBL/GenBank/DDBJ whole genome shotgun (WGS) entry which is preliminary data.</text>
</comment>
<reference evidence="3 4" key="1">
    <citation type="submission" date="2024-09" db="EMBL/GenBank/DDBJ databases">
        <title>Chromosome-scale assembly of Riccia sorocarpa.</title>
        <authorList>
            <person name="Paukszto L."/>
        </authorList>
    </citation>
    <scope>NUCLEOTIDE SEQUENCE [LARGE SCALE GENOMIC DNA]</scope>
    <source>
        <strain evidence="3">LP-2024</strain>
        <tissue evidence="3">Aerial parts of the thallus</tissue>
    </source>
</reference>
<feature type="coiled-coil region" evidence="1">
    <location>
        <begin position="95"/>
        <end position="157"/>
    </location>
</feature>
<proteinExistence type="predicted"/>
<dbReference type="Proteomes" id="UP001633002">
    <property type="component" value="Unassembled WGS sequence"/>
</dbReference>
<dbReference type="EMBL" id="JBJQOH010000005">
    <property type="protein sequence ID" value="KAL3686453.1"/>
    <property type="molecule type" value="Genomic_DNA"/>
</dbReference>
<feature type="compositionally biased region" description="Basic and acidic residues" evidence="2">
    <location>
        <begin position="336"/>
        <end position="346"/>
    </location>
</feature>
<feature type="region of interest" description="Disordered" evidence="2">
    <location>
        <begin position="257"/>
        <end position="287"/>
    </location>
</feature>
<accession>A0ABD3H576</accession>
<feature type="compositionally biased region" description="Polar residues" evidence="2">
    <location>
        <begin position="349"/>
        <end position="359"/>
    </location>
</feature>